<dbReference type="InterPro" id="IPR011701">
    <property type="entry name" value="MFS"/>
</dbReference>
<feature type="transmembrane region" description="Helical" evidence="7">
    <location>
        <begin position="99"/>
        <end position="122"/>
    </location>
</feature>
<feature type="transmembrane region" description="Helical" evidence="7">
    <location>
        <begin position="238"/>
        <end position="257"/>
    </location>
</feature>
<protein>
    <submittedName>
        <fullName evidence="9">Multidrug resistance protein fnx1</fullName>
    </submittedName>
</protein>
<dbReference type="GeneID" id="36517262"/>
<dbReference type="Pfam" id="PF07690">
    <property type="entry name" value="MFS_1"/>
    <property type="match status" value="1"/>
</dbReference>
<dbReference type="GO" id="GO:0000329">
    <property type="term" value="C:fungal-type vacuole membrane"/>
    <property type="evidence" value="ECO:0007669"/>
    <property type="project" value="TreeGrafter"/>
</dbReference>
<feature type="transmembrane region" description="Helical" evidence="7">
    <location>
        <begin position="370"/>
        <end position="389"/>
    </location>
</feature>
<dbReference type="STRING" id="45607.A0A2T0FLM7"/>
<keyword evidence="4 7" id="KW-0812">Transmembrane</keyword>
<feature type="transmembrane region" description="Helical" evidence="7">
    <location>
        <begin position="185"/>
        <end position="205"/>
    </location>
</feature>
<feature type="transmembrane region" description="Helical" evidence="7">
    <location>
        <begin position="514"/>
        <end position="532"/>
    </location>
</feature>
<evidence type="ECO:0000259" key="8">
    <source>
        <dbReference type="PROSITE" id="PS50850"/>
    </source>
</evidence>
<dbReference type="InterPro" id="IPR036259">
    <property type="entry name" value="MFS_trans_sf"/>
</dbReference>
<feature type="transmembrane region" description="Helical" evidence="7">
    <location>
        <begin position="305"/>
        <end position="325"/>
    </location>
</feature>
<feature type="transmembrane region" description="Helical" evidence="7">
    <location>
        <begin position="409"/>
        <end position="431"/>
    </location>
</feature>
<evidence type="ECO:0000256" key="6">
    <source>
        <dbReference type="ARBA" id="ARBA00023136"/>
    </source>
</evidence>
<dbReference type="AlphaFoldDB" id="A0A2T0FLM7"/>
<sequence>MPERDEETPLLNSKQDTSLLANTQGLAHFDFFLLLCAIYSGVILAALDATVVSTLMAHIASDLKALDNISWVATGYTVSYSAFQPLYGKLSDIFGRKKIMIFSTITFGVGCQICGLANGLPLLVAGRFISGIGAGGMLSTSTITVSDYVPLRSRGVFQGIGNISFGTGASMGGIFGSWATGFGSWRYAFTLQVPLTVAALIIMIWRVRDKKAGDNEIVTSNVHADHVVRRNSFERVDFVGSLLLVLTLLCFMFSVTMGGQLGWSSFVIVGGFVASVVWGILFYYWEVYKAVEPVLPIDILMHRTVISACLTNFFCSAMTFAVLYYSPIVMTALFDYTYTTLGRLLIANFIGVALGSVGSGIYMKRTGRYYRINMSSIMFMSIALIMFYLMPTLRDSIGQSKVYQVVSYFLNGLGYSIMLTVSLIALIAAVPPESQATSTSAQYTFRGAGSSVGISLAAAVFQHSLHSSLVKNITGKHAKEIIEEVSRSVEAIRQMPEKYQPAIIESYAHAGQNVFLLGLAISIFSFVAAAYTEEHSLERTVSTNDDSEVEV</sequence>
<feature type="transmembrane region" description="Helical" evidence="7">
    <location>
        <begin position="156"/>
        <end position="179"/>
    </location>
</feature>
<organism evidence="9 10">
    <name type="scientific">Wickerhamiella sorbophila</name>
    <dbReference type="NCBI Taxonomy" id="45607"/>
    <lineage>
        <taxon>Eukaryota</taxon>
        <taxon>Fungi</taxon>
        <taxon>Dikarya</taxon>
        <taxon>Ascomycota</taxon>
        <taxon>Saccharomycotina</taxon>
        <taxon>Dipodascomycetes</taxon>
        <taxon>Dipodascales</taxon>
        <taxon>Trichomonascaceae</taxon>
        <taxon>Wickerhamiella</taxon>
    </lineage>
</organism>
<evidence type="ECO:0000256" key="2">
    <source>
        <dbReference type="ARBA" id="ARBA00008335"/>
    </source>
</evidence>
<feature type="transmembrane region" description="Helical" evidence="7">
    <location>
        <begin position="263"/>
        <end position="285"/>
    </location>
</feature>
<dbReference type="PANTHER" id="PTHR23501">
    <property type="entry name" value="MAJOR FACILITATOR SUPERFAMILY"/>
    <property type="match status" value="1"/>
</dbReference>
<name>A0A2T0FLM7_9ASCO</name>
<keyword evidence="10" id="KW-1185">Reference proteome</keyword>
<dbReference type="PROSITE" id="PS50850">
    <property type="entry name" value="MFS"/>
    <property type="match status" value="1"/>
</dbReference>
<feature type="domain" description="Major facilitator superfamily (MFS) profile" evidence="8">
    <location>
        <begin position="34"/>
        <end position="537"/>
    </location>
</feature>
<evidence type="ECO:0000256" key="4">
    <source>
        <dbReference type="ARBA" id="ARBA00022692"/>
    </source>
</evidence>
<proteinExistence type="inferred from homology"/>
<dbReference type="PANTHER" id="PTHR23501:SF191">
    <property type="entry name" value="VACUOLAR BASIC AMINO ACID TRANSPORTER 4"/>
    <property type="match status" value="1"/>
</dbReference>
<accession>A0A2T0FLM7</accession>
<dbReference type="OrthoDB" id="3437016at2759"/>
<comment type="similarity">
    <text evidence="2">Belongs to the major facilitator superfamily.</text>
</comment>
<keyword evidence="5 7" id="KW-1133">Transmembrane helix</keyword>
<evidence type="ECO:0000256" key="5">
    <source>
        <dbReference type="ARBA" id="ARBA00022989"/>
    </source>
</evidence>
<comment type="subcellular location">
    <subcellularLocation>
        <location evidence="1">Endomembrane system</location>
        <topology evidence="1">Multi-pass membrane protein</topology>
    </subcellularLocation>
</comment>
<dbReference type="SUPFAM" id="SSF103473">
    <property type="entry name" value="MFS general substrate transporter"/>
    <property type="match status" value="2"/>
</dbReference>
<evidence type="ECO:0000256" key="7">
    <source>
        <dbReference type="SAM" id="Phobius"/>
    </source>
</evidence>
<dbReference type="EMBL" id="NDIQ01000022">
    <property type="protein sequence ID" value="PRT55894.1"/>
    <property type="molecule type" value="Genomic_DNA"/>
</dbReference>
<feature type="transmembrane region" description="Helical" evidence="7">
    <location>
        <begin position="31"/>
        <end position="57"/>
    </location>
</feature>
<dbReference type="Proteomes" id="UP000238350">
    <property type="component" value="Unassembled WGS sequence"/>
</dbReference>
<feature type="transmembrane region" description="Helical" evidence="7">
    <location>
        <begin position="345"/>
        <end position="363"/>
    </location>
</feature>
<comment type="caution">
    <text evidence="9">The sequence shown here is derived from an EMBL/GenBank/DDBJ whole genome shotgun (WGS) entry which is preliminary data.</text>
</comment>
<reference evidence="9 10" key="1">
    <citation type="submission" date="2017-04" db="EMBL/GenBank/DDBJ databases">
        <title>Genome sequencing of [Candida] sorbophila.</title>
        <authorList>
            <person name="Ahn J.O."/>
        </authorList>
    </citation>
    <scope>NUCLEOTIDE SEQUENCE [LARGE SCALE GENOMIC DNA]</scope>
    <source>
        <strain evidence="9 10">DS02</strain>
    </source>
</reference>
<gene>
    <name evidence="9" type="ORF">B9G98_03514</name>
</gene>
<evidence type="ECO:0000313" key="10">
    <source>
        <dbReference type="Proteomes" id="UP000238350"/>
    </source>
</evidence>
<dbReference type="GO" id="GO:0015174">
    <property type="term" value="F:basic amino acid transmembrane transporter activity"/>
    <property type="evidence" value="ECO:0007669"/>
    <property type="project" value="TreeGrafter"/>
</dbReference>
<dbReference type="GO" id="GO:0012505">
    <property type="term" value="C:endomembrane system"/>
    <property type="evidence" value="ECO:0007669"/>
    <property type="project" value="UniProtKB-SubCell"/>
</dbReference>
<feature type="transmembrane region" description="Helical" evidence="7">
    <location>
        <begin position="128"/>
        <end position="149"/>
    </location>
</feature>
<dbReference type="InterPro" id="IPR020846">
    <property type="entry name" value="MFS_dom"/>
</dbReference>
<evidence type="ECO:0000256" key="1">
    <source>
        <dbReference type="ARBA" id="ARBA00004127"/>
    </source>
</evidence>
<evidence type="ECO:0000313" key="9">
    <source>
        <dbReference type="EMBL" id="PRT55894.1"/>
    </source>
</evidence>
<keyword evidence="6 7" id="KW-0472">Membrane</keyword>
<dbReference type="Gene3D" id="1.20.1250.20">
    <property type="entry name" value="MFS general substrate transporter like domains"/>
    <property type="match status" value="2"/>
</dbReference>
<keyword evidence="3" id="KW-0813">Transport</keyword>
<evidence type="ECO:0000256" key="3">
    <source>
        <dbReference type="ARBA" id="ARBA00022448"/>
    </source>
</evidence>
<dbReference type="RefSeq" id="XP_024665839.1">
    <property type="nucleotide sequence ID" value="XM_024810071.1"/>
</dbReference>